<evidence type="ECO:0000313" key="1">
    <source>
        <dbReference type="EMBL" id="MBE9211457.1"/>
    </source>
</evidence>
<keyword evidence="2" id="KW-1185">Reference proteome</keyword>
<evidence type="ECO:0000313" key="2">
    <source>
        <dbReference type="Proteomes" id="UP000620559"/>
    </source>
</evidence>
<dbReference type="AlphaFoldDB" id="A0A8J7EYR3"/>
<protein>
    <submittedName>
        <fullName evidence="1">Uncharacterized protein</fullName>
    </submittedName>
</protein>
<dbReference type="Proteomes" id="UP000620559">
    <property type="component" value="Unassembled WGS sequence"/>
</dbReference>
<dbReference type="Gene3D" id="3.40.50.1460">
    <property type="match status" value="1"/>
</dbReference>
<organism evidence="1 2">
    <name type="scientific">Plectonema cf. radiosum LEGE 06105</name>
    <dbReference type="NCBI Taxonomy" id="945769"/>
    <lineage>
        <taxon>Bacteria</taxon>
        <taxon>Bacillati</taxon>
        <taxon>Cyanobacteriota</taxon>
        <taxon>Cyanophyceae</taxon>
        <taxon>Oscillatoriophycideae</taxon>
        <taxon>Oscillatoriales</taxon>
        <taxon>Microcoleaceae</taxon>
        <taxon>Plectonema</taxon>
    </lineage>
</organism>
<accession>A0A8J7EYR3</accession>
<dbReference type="RefSeq" id="WP_193916441.1">
    <property type="nucleotide sequence ID" value="NZ_JADEWL010000004.1"/>
</dbReference>
<reference evidence="1" key="1">
    <citation type="submission" date="2020-10" db="EMBL/GenBank/DDBJ databases">
        <authorList>
            <person name="Castelo-Branco R."/>
            <person name="Eusebio N."/>
            <person name="Adriana R."/>
            <person name="Vieira A."/>
            <person name="Brugerolle De Fraissinette N."/>
            <person name="Rezende De Castro R."/>
            <person name="Schneider M.P."/>
            <person name="Vasconcelos V."/>
            <person name="Leao P.N."/>
        </authorList>
    </citation>
    <scope>NUCLEOTIDE SEQUENCE</scope>
    <source>
        <strain evidence="1">LEGE 06105</strain>
    </source>
</reference>
<comment type="caution">
    <text evidence="1">The sequence shown here is derived from an EMBL/GenBank/DDBJ whole genome shotgun (WGS) entry which is preliminary data.</text>
</comment>
<name>A0A8J7EYR3_9CYAN</name>
<sequence>MEKQFEKPLLKPEDNLWFFFAGHGRRYKDQDYLMFLDSSPAAVDRTAISVDEVM</sequence>
<dbReference type="EMBL" id="JADEWL010000004">
    <property type="protein sequence ID" value="MBE9211457.1"/>
    <property type="molecule type" value="Genomic_DNA"/>
</dbReference>
<gene>
    <name evidence="1" type="ORF">IQ247_01780</name>
</gene>
<proteinExistence type="predicted"/>